<dbReference type="GeneID" id="80803642"/>
<dbReference type="EMBL" id="PDEA01000001">
    <property type="protein sequence ID" value="PEH87650.1"/>
    <property type="molecule type" value="Genomic_DNA"/>
</dbReference>
<keyword evidence="5" id="KW-0732">Signal</keyword>
<organism evidence="6 7">
    <name type="scientific">Comamonas terrigena</name>
    <dbReference type="NCBI Taxonomy" id="32013"/>
    <lineage>
        <taxon>Bacteria</taxon>
        <taxon>Pseudomonadati</taxon>
        <taxon>Pseudomonadota</taxon>
        <taxon>Betaproteobacteria</taxon>
        <taxon>Burkholderiales</taxon>
        <taxon>Comamonadaceae</taxon>
        <taxon>Comamonas</taxon>
    </lineage>
</organism>
<dbReference type="InterPro" id="IPR007247">
    <property type="entry name" value="Ureidogly_lyase"/>
</dbReference>
<name>A0A2A7UQV6_COMTR</name>
<sequence length="186" mass="19355">MHSPSFSSTASAAVSINSGLVLAAQPLTPAAFAPFGQVVAVDGQAATLPQRSINSGNARRYDLLADLQLTADGGVPTLALFRAQARQFPLQVVEMERHALGSQTFVPLGTQRFVVVVARPGPAPQAADLHAFITDGRQGVVLAPGTWHHALLAVEGGDFAVVERRAAQVDCDVCGVDPALTVALLQ</sequence>
<dbReference type="PANTHER" id="PTHR21221:SF1">
    <property type="entry name" value="UREIDOGLYCOLATE LYASE"/>
    <property type="match status" value="1"/>
</dbReference>
<dbReference type="GO" id="GO:0000256">
    <property type="term" value="P:allantoin catabolic process"/>
    <property type="evidence" value="ECO:0007669"/>
    <property type="project" value="InterPro"/>
</dbReference>
<evidence type="ECO:0000256" key="4">
    <source>
        <dbReference type="ARBA" id="ARBA00047684"/>
    </source>
</evidence>
<dbReference type="GO" id="GO:0050385">
    <property type="term" value="F:ureidoglycolate lyase activity"/>
    <property type="evidence" value="ECO:0007669"/>
    <property type="project" value="UniProtKB-EC"/>
</dbReference>
<reference evidence="7" key="1">
    <citation type="submission" date="2017-09" db="EMBL/GenBank/DDBJ databases">
        <title>FDA dAtabase for Regulatory Grade micrObial Sequences (FDA-ARGOS): Supporting development and validation of Infectious Disease Dx tests.</title>
        <authorList>
            <person name="Minogue T."/>
            <person name="Wolcott M."/>
            <person name="Wasieloski L."/>
            <person name="Aguilar W."/>
            <person name="Moore D."/>
            <person name="Tallon L."/>
            <person name="Sadzewicz L."/>
            <person name="Ott S."/>
            <person name="Zhao X."/>
            <person name="Nagaraj S."/>
            <person name="Vavikolanu K."/>
            <person name="Aluvathingal J."/>
            <person name="Nadendla S."/>
            <person name="Sichtig H."/>
        </authorList>
    </citation>
    <scope>NUCLEOTIDE SEQUENCE [LARGE SCALE GENOMIC DNA]</scope>
    <source>
        <strain evidence="7">FDAARGOS_394</strain>
    </source>
</reference>
<evidence type="ECO:0000256" key="5">
    <source>
        <dbReference type="SAM" id="SignalP"/>
    </source>
</evidence>
<keyword evidence="6" id="KW-0378">Hydrolase</keyword>
<evidence type="ECO:0000313" key="7">
    <source>
        <dbReference type="Proteomes" id="UP000220246"/>
    </source>
</evidence>
<dbReference type="RefSeq" id="WP_066538274.1">
    <property type="nucleotide sequence ID" value="NZ_JAOBYP010000005.1"/>
</dbReference>
<evidence type="ECO:0000313" key="6">
    <source>
        <dbReference type="EMBL" id="PEH87650.1"/>
    </source>
</evidence>
<comment type="subunit">
    <text evidence="1">Homodimer.</text>
</comment>
<dbReference type="PIRSF" id="PIRSF017306">
    <property type="entry name" value="Ureidogly_hydro"/>
    <property type="match status" value="1"/>
</dbReference>
<feature type="chain" id="PRO_5012382630" evidence="5">
    <location>
        <begin position="24"/>
        <end position="186"/>
    </location>
</feature>
<keyword evidence="2" id="KW-0659">Purine metabolism</keyword>
<dbReference type="OrthoDB" id="9804602at2"/>
<dbReference type="AlphaFoldDB" id="A0A2A7UQV6"/>
<dbReference type="SUPFAM" id="SSF51182">
    <property type="entry name" value="RmlC-like cupins"/>
    <property type="match status" value="1"/>
</dbReference>
<dbReference type="GO" id="GO:0004848">
    <property type="term" value="F:ureidoglycolate hydrolase activity"/>
    <property type="evidence" value="ECO:0007669"/>
    <property type="project" value="InterPro"/>
</dbReference>
<evidence type="ECO:0000256" key="3">
    <source>
        <dbReference type="ARBA" id="ARBA00023239"/>
    </source>
</evidence>
<evidence type="ECO:0000256" key="1">
    <source>
        <dbReference type="ARBA" id="ARBA00011738"/>
    </source>
</evidence>
<accession>A0A2A7UQV6</accession>
<protein>
    <submittedName>
        <fullName evidence="6">Ureidoglycolate hydrolase</fullName>
    </submittedName>
</protein>
<dbReference type="PANTHER" id="PTHR21221">
    <property type="entry name" value="UREIDOGLYCOLATE HYDROLASE"/>
    <property type="match status" value="1"/>
</dbReference>
<dbReference type="STRING" id="1219032.GCA_001515545_02427"/>
<keyword evidence="7" id="KW-1185">Reference proteome</keyword>
<feature type="signal peptide" evidence="5">
    <location>
        <begin position="1"/>
        <end position="23"/>
    </location>
</feature>
<dbReference type="GO" id="GO:0006144">
    <property type="term" value="P:purine nucleobase metabolic process"/>
    <property type="evidence" value="ECO:0007669"/>
    <property type="project" value="UniProtKB-KW"/>
</dbReference>
<evidence type="ECO:0000256" key="2">
    <source>
        <dbReference type="ARBA" id="ARBA00022631"/>
    </source>
</evidence>
<comment type="catalytic activity">
    <reaction evidence="4">
        <text>(S)-ureidoglycolate = urea + glyoxylate</text>
        <dbReference type="Rhea" id="RHEA:11304"/>
        <dbReference type="ChEBI" id="CHEBI:16199"/>
        <dbReference type="ChEBI" id="CHEBI:36655"/>
        <dbReference type="ChEBI" id="CHEBI:57296"/>
        <dbReference type="EC" id="4.3.2.3"/>
    </reaction>
</comment>
<dbReference type="InterPro" id="IPR047233">
    <property type="entry name" value="UAH_cupin"/>
</dbReference>
<dbReference type="InterPro" id="IPR011051">
    <property type="entry name" value="RmlC_Cupin_sf"/>
</dbReference>
<proteinExistence type="predicted"/>
<dbReference type="Gene3D" id="2.60.120.480">
    <property type="entry name" value="Ureidoglycolate hydrolase"/>
    <property type="match status" value="1"/>
</dbReference>
<dbReference type="Pfam" id="PF04115">
    <property type="entry name" value="Ureidogly_lyase"/>
    <property type="match status" value="1"/>
</dbReference>
<dbReference type="InterPro" id="IPR024060">
    <property type="entry name" value="Ureidoglycolate_lyase_dom_sf"/>
</dbReference>
<keyword evidence="3" id="KW-0456">Lyase</keyword>
<comment type="caution">
    <text evidence="6">The sequence shown here is derived from an EMBL/GenBank/DDBJ whole genome shotgun (WGS) entry which is preliminary data.</text>
</comment>
<dbReference type="CDD" id="cd20298">
    <property type="entry name" value="cupin_UAH"/>
    <property type="match status" value="1"/>
</dbReference>
<gene>
    <name evidence="6" type="ORF">CRM82_02665</name>
</gene>
<dbReference type="Proteomes" id="UP000220246">
    <property type="component" value="Unassembled WGS sequence"/>
</dbReference>